<feature type="transmembrane region" description="Helical" evidence="2">
    <location>
        <begin position="290"/>
        <end position="311"/>
    </location>
</feature>
<dbReference type="RefSeq" id="WP_175478268.1">
    <property type="nucleotide sequence ID" value="NZ_FMXQ01000001.1"/>
</dbReference>
<protein>
    <submittedName>
        <fullName evidence="4">Peptidoglycan/LPS O-acetylase OafA/YrhL, contains acyltransferase and SGNH-hydrolase domains</fullName>
    </submittedName>
</protein>
<dbReference type="InterPro" id="IPR050879">
    <property type="entry name" value="Acyltransferase_3"/>
</dbReference>
<feature type="transmembrane region" description="Helical" evidence="2">
    <location>
        <begin position="112"/>
        <end position="141"/>
    </location>
</feature>
<dbReference type="GO" id="GO:0016020">
    <property type="term" value="C:membrane"/>
    <property type="evidence" value="ECO:0007669"/>
    <property type="project" value="TreeGrafter"/>
</dbReference>
<feature type="transmembrane region" description="Helical" evidence="2">
    <location>
        <begin position="153"/>
        <end position="176"/>
    </location>
</feature>
<evidence type="ECO:0000256" key="1">
    <source>
        <dbReference type="SAM" id="MobiDB-lite"/>
    </source>
</evidence>
<dbReference type="GO" id="GO:0009103">
    <property type="term" value="P:lipopolysaccharide biosynthetic process"/>
    <property type="evidence" value="ECO:0007669"/>
    <property type="project" value="TreeGrafter"/>
</dbReference>
<dbReference type="Pfam" id="PF01757">
    <property type="entry name" value="Acyl_transf_3"/>
    <property type="match status" value="1"/>
</dbReference>
<feature type="transmembrane region" description="Helical" evidence="2">
    <location>
        <begin position="331"/>
        <end position="355"/>
    </location>
</feature>
<dbReference type="PANTHER" id="PTHR23028:SF53">
    <property type="entry name" value="ACYL_TRANSF_3 DOMAIN-CONTAINING PROTEIN"/>
    <property type="match status" value="1"/>
</dbReference>
<keyword evidence="2" id="KW-0472">Membrane</keyword>
<proteinExistence type="predicted"/>
<dbReference type="PANTHER" id="PTHR23028">
    <property type="entry name" value="ACETYLTRANSFERASE"/>
    <property type="match status" value="1"/>
</dbReference>
<dbReference type="EMBL" id="FMXQ01000001">
    <property type="protein sequence ID" value="SDB07574.1"/>
    <property type="molecule type" value="Genomic_DNA"/>
</dbReference>
<gene>
    <name evidence="4" type="ORF">SAMN02982931_00594</name>
</gene>
<feature type="transmembrane region" description="Helical" evidence="2">
    <location>
        <begin position="188"/>
        <end position="211"/>
    </location>
</feature>
<keyword evidence="2" id="KW-0812">Transmembrane</keyword>
<keyword evidence="4" id="KW-0808">Transferase</keyword>
<dbReference type="AlphaFoldDB" id="A0A1G6AGR2"/>
<evidence type="ECO:0000313" key="5">
    <source>
        <dbReference type="Proteomes" id="UP000199071"/>
    </source>
</evidence>
<feature type="transmembrane region" description="Helical" evidence="2">
    <location>
        <begin position="9"/>
        <end position="28"/>
    </location>
</feature>
<dbReference type="GO" id="GO:0016747">
    <property type="term" value="F:acyltransferase activity, transferring groups other than amino-acyl groups"/>
    <property type="evidence" value="ECO:0007669"/>
    <property type="project" value="InterPro"/>
</dbReference>
<keyword evidence="2" id="KW-1133">Transmembrane helix</keyword>
<keyword evidence="4" id="KW-0378">Hydrolase</keyword>
<name>A0A1G6AGR2_9HYPH</name>
<sequence length="391" mass="44064">MKSSGGQRLLALDHLRALAAILVFYWHGMHSMGVRYDYVAGDWFTSLIEEGWVGVSLFMAITGFMFTVLTHGREIHYGQFLLNRFLRIFPLLFLVTLYSATYNKSASHSMMLLFNLLGGGVVFGTWTLVVEAQFYLAYPFIRDKLVRMRDGNVVWWATIFSCAALVLLMTILRAAYWYKTGEAQTMSYWTIFGRTDDFVSGIIAGLIYLRFRNRPRIWWSPIALAVSVLALLWLNSIFAQTGGFYNRPEYPSPSPLWIIYPTISAIAWSSLILTYCLFGRHFEGTLARAIGYLGAISYSTYMLHFVVLIFAKQAAESLGFLRLLPGRALENALLVLTIWHLPITLILAAISYELIEKAFLNKRRPYLGPRQGSTPAMPQGAGLSPSGAPAP</sequence>
<dbReference type="GO" id="GO:0016787">
    <property type="term" value="F:hydrolase activity"/>
    <property type="evidence" value="ECO:0007669"/>
    <property type="project" value="UniProtKB-KW"/>
</dbReference>
<feature type="domain" description="Acyltransferase 3" evidence="3">
    <location>
        <begin position="11"/>
        <end position="348"/>
    </location>
</feature>
<accession>A0A1G6AGR2</accession>
<organism evidence="4 5">
    <name type="scientific">Bauldia litoralis</name>
    <dbReference type="NCBI Taxonomy" id="665467"/>
    <lineage>
        <taxon>Bacteria</taxon>
        <taxon>Pseudomonadati</taxon>
        <taxon>Pseudomonadota</taxon>
        <taxon>Alphaproteobacteria</taxon>
        <taxon>Hyphomicrobiales</taxon>
        <taxon>Kaistiaceae</taxon>
        <taxon>Bauldia</taxon>
    </lineage>
</organism>
<dbReference type="Proteomes" id="UP000199071">
    <property type="component" value="Unassembled WGS sequence"/>
</dbReference>
<evidence type="ECO:0000259" key="3">
    <source>
        <dbReference type="Pfam" id="PF01757"/>
    </source>
</evidence>
<feature type="region of interest" description="Disordered" evidence="1">
    <location>
        <begin position="370"/>
        <end position="391"/>
    </location>
</feature>
<dbReference type="InterPro" id="IPR002656">
    <property type="entry name" value="Acyl_transf_3_dom"/>
</dbReference>
<feature type="transmembrane region" description="Helical" evidence="2">
    <location>
        <begin position="258"/>
        <end position="278"/>
    </location>
</feature>
<feature type="transmembrane region" description="Helical" evidence="2">
    <location>
        <begin position="81"/>
        <end position="100"/>
    </location>
</feature>
<evidence type="ECO:0000256" key="2">
    <source>
        <dbReference type="SAM" id="Phobius"/>
    </source>
</evidence>
<dbReference type="STRING" id="665467.SAMN02982931_00594"/>
<evidence type="ECO:0000313" key="4">
    <source>
        <dbReference type="EMBL" id="SDB07574.1"/>
    </source>
</evidence>
<feature type="transmembrane region" description="Helical" evidence="2">
    <location>
        <begin position="218"/>
        <end position="238"/>
    </location>
</feature>
<reference evidence="4 5" key="1">
    <citation type="submission" date="2016-10" db="EMBL/GenBank/DDBJ databases">
        <authorList>
            <person name="de Groot N.N."/>
        </authorList>
    </citation>
    <scope>NUCLEOTIDE SEQUENCE [LARGE SCALE GENOMIC DNA]</scope>
    <source>
        <strain evidence="4 5">ATCC 35022</strain>
    </source>
</reference>
<keyword evidence="4" id="KW-0012">Acyltransferase</keyword>
<keyword evidence="5" id="KW-1185">Reference proteome</keyword>
<feature type="transmembrane region" description="Helical" evidence="2">
    <location>
        <begin position="51"/>
        <end position="69"/>
    </location>
</feature>